<dbReference type="InterPro" id="IPR005843">
    <property type="entry name" value="A-D-PHexomutase_C"/>
</dbReference>
<keyword evidence="6" id="KW-0413">Isomerase</keyword>
<comment type="caution">
    <text evidence="11">The sequence shown here is derived from an EMBL/GenBank/DDBJ whole genome shotgun (WGS) entry which is preliminary data.</text>
</comment>
<comment type="cofactor">
    <cofactor evidence="1">
        <name>Mg(2+)</name>
        <dbReference type="ChEBI" id="CHEBI:18420"/>
    </cofactor>
</comment>
<comment type="similarity">
    <text evidence="2">Belongs to the phosphohexose mutase family.</text>
</comment>
<dbReference type="InterPro" id="IPR005846">
    <property type="entry name" value="A-D-PHexomutase_a/b/a-III"/>
</dbReference>
<evidence type="ECO:0000256" key="2">
    <source>
        <dbReference type="ARBA" id="ARBA00010231"/>
    </source>
</evidence>
<evidence type="ECO:0000256" key="5">
    <source>
        <dbReference type="ARBA" id="ARBA00022842"/>
    </source>
</evidence>
<evidence type="ECO:0000256" key="1">
    <source>
        <dbReference type="ARBA" id="ARBA00001946"/>
    </source>
</evidence>
<feature type="domain" description="Alpha-D-phosphohexomutase alpha/beta/alpha" evidence="9">
    <location>
        <begin position="163"/>
        <end position="263"/>
    </location>
</feature>
<gene>
    <name evidence="11" type="ORF">JF922_09720</name>
</gene>
<dbReference type="Pfam" id="PF02878">
    <property type="entry name" value="PGM_PMM_I"/>
    <property type="match status" value="1"/>
</dbReference>
<evidence type="ECO:0000313" key="11">
    <source>
        <dbReference type="EMBL" id="MBJ7598347.1"/>
    </source>
</evidence>
<keyword evidence="4" id="KW-0479">Metal-binding</keyword>
<proteinExistence type="inferred from homology"/>
<dbReference type="PRINTS" id="PR00509">
    <property type="entry name" value="PGMPMM"/>
</dbReference>
<dbReference type="Pfam" id="PF02880">
    <property type="entry name" value="PGM_PMM_III"/>
    <property type="match status" value="1"/>
</dbReference>
<dbReference type="Gene3D" id="3.30.310.50">
    <property type="entry name" value="Alpha-D-phosphohexomutase, C-terminal domain"/>
    <property type="match status" value="1"/>
</dbReference>
<dbReference type="InterPro" id="IPR005845">
    <property type="entry name" value="A-D-PHexomutase_a/b/a-II"/>
</dbReference>
<evidence type="ECO:0000259" key="8">
    <source>
        <dbReference type="Pfam" id="PF02878"/>
    </source>
</evidence>
<keyword evidence="12" id="KW-1185">Reference proteome</keyword>
<dbReference type="GO" id="GO:0046872">
    <property type="term" value="F:metal ion binding"/>
    <property type="evidence" value="ECO:0007669"/>
    <property type="project" value="UniProtKB-KW"/>
</dbReference>
<feature type="domain" description="Alpha-D-phosphohexomutase alpha/beta/alpha" evidence="10">
    <location>
        <begin position="270"/>
        <end position="375"/>
    </location>
</feature>
<dbReference type="EMBL" id="JAEKNR010000105">
    <property type="protein sequence ID" value="MBJ7598347.1"/>
    <property type="molecule type" value="Genomic_DNA"/>
</dbReference>
<keyword evidence="5" id="KW-0460">Magnesium</keyword>
<evidence type="ECO:0000256" key="3">
    <source>
        <dbReference type="ARBA" id="ARBA00022553"/>
    </source>
</evidence>
<accession>A0A934K0M0</accession>
<protein>
    <submittedName>
        <fullName evidence="11">Phosphoglucomutase/phosphomannomutase family protein</fullName>
    </submittedName>
</protein>
<evidence type="ECO:0000259" key="7">
    <source>
        <dbReference type="Pfam" id="PF00408"/>
    </source>
</evidence>
<dbReference type="InterPro" id="IPR016055">
    <property type="entry name" value="A-D-PHexomutase_a/b/a-I/II/III"/>
</dbReference>
<evidence type="ECO:0000313" key="12">
    <source>
        <dbReference type="Proteomes" id="UP000612893"/>
    </source>
</evidence>
<dbReference type="Pfam" id="PF02879">
    <property type="entry name" value="PGM_PMM_II"/>
    <property type="match status" value="1"/>
</dbReference>
<evidence type="ECO:0000259" key="9">
    <source>
        <dbReference type="Pfam" id="PF02879"/>
    </source>
</evidence>
<feature type="domain" description="Alpha-D-phosphohexomutase alpha/beta/alpha" evidence="8">
    <location>
        <begin position="5"/>
        <end position="138"/>
    </location>
</feature>
<evidence type="ECO:0000259" key="10">
    <source>
        <dbReference type="Pfam" id="PF02880"/>
    </source>
</evidence>
<dbReference type="Proteomes" id="UP000612893">
    <property type="component" value="Unassembled WGS sequence"/>
</dbReference>
<dbReference type="SUPFAM" id="SSF55957">
    <property type="entry name" value="Phosphoglucomutase, C-terminal domain"/>
    <property type="match status" value="1"/>
</dbReference>
<feature type="domain" description="Alpha-D-phosphohexomutase C-terminal" evidence="7">
    <location>
        <begin position="417"/>
        <end position="468"/>
    </location>
</feature>
<evidence type="ECO:0000256" key="6">
    <source>
        <dbReference type="ARBA" id="ARBA00023235"/>
    </source>
</evidence>
<dbReference type="GO" id="GO:0016853">
    <property type="term" value="F:isomerase activity"/>
    <property type="evidence" value="ECO:0007669"/>
    <property type="project" value="UniProtKB-KW"/>
</dbReference>
<dbReference type="AlphaFoldDB" id="A0A934K0M0"/>
<dbReference type="InterPro" id="IPR005844">
    <property type="entry name" value="A-D-PHexomutase_a/b/a-I"/>
</dbReference>
<keyword evidence="3" id="KW-0597">Phosphoprotein</keyword>
<dbReference type="CDD" id="cd05800">
    <property type="entry name" value="PGM_like2"/>
    <property type="match status" value="1"/>
</dbReference>
<name>A0A934K0M0_9BACT</name>
<evidence type="ECO:0000256" key="4">
    <source>
        <dbReference type="ARBA" id="ARBA00022723"/>
    </source>
</evidence>
<dbReference type="InterPro" id="IPR036900">
    <property type="entry name" value="A-D-PHexomutase_C_sf"/>
</dbReference>
<dbReference type="PANTHER" id="PTHR45745:SF1">
    <property type="entry name" value="PHOSPHOGLUCOMUTASE 2B-RELATED"/>
    <property type="match status" value="1"/>
</dbReference>
<dbReference type="Pfam" id="PF00408">
    <property type="entry name" value="PGM_PMM_IV"/>
    <property type="match status" value="1"/>
</dbReference>
<organism evidence="11 12">
    <name type="scientific">Candidatus Nephthysia bennettiae</name>
    <dbReference type="NCBI Taxonomy" id="3127016"/>
    <lineage>
        <taxon>Bacteria</taxon>
        <taxon>Bacillati</taxon>
        <taxon>Candidatus Dormiibacterota</taxon>
        <taxon>Candidatus Dormibacteria</taxon>
        <taxon>Candidatus Dormibacterales</taxon>
        <taxon>Candidatus Dormibacteraceae</taxon>
        <taxon>Candidatus Nephthysia</taxon>
    </lineage>
</organism>
<dbReference type="SUPFAM" id="SSF53738">
    <property type="entry name" value="Phosphoglucomutase, first 3 domains"/>
    <property type="match status" value="3"/>
</dbReference>
<dbReference type="PANTHER" id="PTHR45745">
    <property type="entry name" value="PHOSPHOMANNOMUTASE 45A"/>
    <property type="match status" value="1"/>
</dbReference>
<reference evidence="11" key="1">
    <citation type="submission" date="2020-10" db="EMBL/GenBank/DDBJ databases">
        <title>Ca. Dormibacterota MAGs.</title>
        <authorList>
            <person name="Montgomery K."/>
        </authorList>
    </citation>
    <scope>NUCLEOTIDE SEQUENCE [LARGE SCALE GENOMIC DNA]</scope>
    <source>
        <strain evidence="11">SC8812_S17_10</strain>
    </source>
</reference>
<dbReference type="InterPro" id="IPR005841">
    <property type="entry name" value="Alpha-D-phosphohexomutase_SF"/>
</dbReference>
<dbReference type="Gene3D" id="3.40.120.10">
    <property type="entry name" value="Alpha-D-Glucose-1,6-Bisphosphate, subunit A, domain 3"/>
    <property type="match status" value="3"/>
</dbReference>
<sequence length="481" mass="52384">MPVTIKFGTDGWRGVVADDFTYETLRYAAQGVAEYLSDKGGGPLGVIGFDCRFASEIFAAEVAGVLAGNGVRNLLFDRPSPTQVASWTVIDRKAAGAAVITASHNPYIFNGLKYKPETGSSAPSDVIAELERRINEIAARGPGAVKKAASDGGLTEVYDPRPPYYEQIGRMVDLEALRQAGLRTLHECMHGSGYGYLAELIGGGRTTVTEMHAERNPYFGGVNPEPIPANLQEALQAMQGGDYDLCICTDGDADRVGIIDETGRFIDQLQVYALLMRYLIQTRGWKGPVVKSINMTFMADRLAERYGVPVYEVPVGFKNIAPKMMEVDAVLGGEESGGFGIRGHIPERDGILAGLYFADMIVKEGKPLSEILATLETEVGPHAYARHDIKMPRETYETDRRRVLSTLEERAPRTLAGRQVDRVRDDDGFKFYLDDGSWVLLRTSGTEALIRVYSEAATPEEVESRLAALEEVVGVGESGGA</sequence>